<feature type="compositionally biased region" description="Polar residues" evidence="1">
    <location>
        <begin position="184"/>
        <end position="193"/>
    </location>
</feature>
<evidence type="ECO:0000313" key="4">
    <source>
        <dbReference type="Proteomes" id="UP000001555"/>
    </source>
</evidence>
<sequence length="193" mass="21244">MLAVWPRESSLFFPAPLLHLPGKNARGKFPLTATPDCPNCPFRHNTFSPGCTTYLRQRSVVVAVRSTDCSWEQARATARNLARAATTQISRNHQTSARPPQNNAWNAPPTPGLAPADFPALPNAQQHAKAQLEAAHPPRKSAEMQTERTELDPSPARGQQCQERQKPPQQQQPPRNPAAPSNKVLRQNISDNG</sequence>
<dbReference type="PaxDb" id="6945-B7PQL3"/>
<keyword evidence="4" id="KW-1185">Reference proteome</keyword>
<name>B7PQL3_IXOSC</name>
<dbReference type="AlphaFoldDB" id="B7PQL3"/>
<dbReference type="Proteomes" id="UP000001555">
    <property type="component" value="Unassembled WGS sequence"/>
</dbReference>
<feature type="compositionally biased region" description="Low complexity" evidence="1">
    <location>
        <begin position="159"/>
        <end position="169"/>
    </location>
</feature>
<dbReference type="VEuPathDB" id="VectorBase:ISCI018661"/>
<organism>
    <name type="scientific">Ixodes scapularis</name>
    <name type="common">Black-legged tick</name>
    <name type="synonym">Deer tick</name>
    <dbReference type="NCBI Taxonomy" id="6945"/>
    <lineage>
        <taxon>Eukaryota</taxon>
        <taxon>Metazoa</taxon>
        <taxon>Ecdysozoa</taxon>
        <taxon>Arthropoda</taxon>
        <taxon>Chelicerata</taxon>
        <taxon>Arachnida</taxon>
        <taxon>Acari</taxon>
        <taxon>Parasitiformes</taxon>
        <taxon>Ixodida</taxon>
        <taxon>Ixodoidea</taxon>
        <taxon>Ixodidae</taxon>
        <taxon>Ixodinae</taxon>
        <taxon>Ixodes</taxon>
    </lineage>
</organism>
<dbReference type="EnsemblMetazoa" id="ISCW018661-RA">
    <property type="protein sequence ID" value="ISCW018661-PA"/>
    <property type="gene ID" value="ISCW018661"/>
</dbReference>
<evidence type="ECO:0000313" key="3">
    <source>
        <dbReference type="EnsemblMetazoa" id="ISCW018661-PA"/>
    </source>
</evidence>
<proteinExistence type="predicted"/>
<reference evidence="3" key="2">
    <citation type="submission" date="2020-05" db="UniProtKB">
        <authorList>
            <consortium name="EnsemblMetazoa"/>
        </authorList>
    </citation>
    <scope>IDENTIFICATION</scope>
    <source>
        <strain evidence="3">wikel</strain>
    </source>
</reference>
<dbReference type="HOGENOM" id="CLU_1410264_0_0_1"/>
<gene>
    <name evidence="2" type="ORF">IscW_ISCW018661</name>
</gene>
<evidence type="ECO:0000256" key="1">
    <source>
        <dbReference type="SAM" id="MobiDB-lite"/>
    </source>
</evidence>
<accession>B7PQL3</accession>
<protein>
    <submittedName>
        <fullName evidence="2 3">Uncharacterized protein</fullName>
    </submittedName>
</protein>
<feature type="region of interest" description="Disordered" evidence="1">
    <location>
        <begin position="82"/>
        <end position="193"/>
    </location>
</feature>
<dbReference type="InParanoid" id="B7PQL3"/>
<reference evidence="2 4" key="1">
    <citation type="submission" date="2008-03" db="EMBL/GenBank/DDBJ databases">
        <title>Annotation of Ixodes scapularis.</title>
        <authorList>
            <consortium name="Ixodes scapularis Genome Project Consortium"/>
            <person name="Caler E."/>
            <person name="Hannick L.I."/>
            <person name="Bidwell S."/>
            <person name="Joardar V."/>
            <person name="Thiagarajan M."/>
            <person name="Amedeo P."/>
            <person name="Galinsky K.J."/>
            <person name="Schobel S."/>
            <person name="Inman J."/>
            <person name="Hostetler J."/>
            <person name="Miller J."/>
            <person name="Hammond M."/>
            <person name="Megy K."/>
            <person name="Lawson D."/>
            <person name="Kodira C."/>
            <person name="Sutton G."/>
            <person name="Meyer J."/>
            <person name="Hill C.A."/>
            <person name="Birren B."/>
            <person name="Nene V."/>
            <person name="Collins F."/>
            <person name="Alarcon-Chaidez F."/>
            <person name="Wikel S."/>
            <person name="Strausberg R."/>
        </authorList>
    </citation>
    <scope>NUCLEOTIDE SEQUENCE [LARGE SCALE GENOMIC DNA]</scope>
    <source>
        <strain evidence="4">Wikel</strain>
        <strain evidence="2">Wikel colony</strain>
    </source>
</reference>
<dbReference type="EMBL" id="ABJB010398398">
    <property type="status" value="NOT_ANNOTATED_CDS"/>
    <property type="molecule type" value="Genomic_DNA"/>
</dbReference>
<evidence type="ECO:0000313" key="2">
    <source>
        <dbReference type="EMBL" id="EEC08883.1"/>
    </source>
</evidence>
<feature type="compositionally biased region" description="Polar residues" evidence="1">
    <location>
        <begin position="88"/>
        <end position="105"/>
    </location>
</feature>
<feature type="compositionally biased region" description="Basic and acidic residues" evidence="1">
    <location>
        <begin position="140"/>
        <end position="151"/>
    </location>
</feature>
<dbReference type="VEuPathDB" id="VectorBase:ISCW018661"/>
<dbReference type="EMBL" id="DS766261">
    <property type="protein sequence ID" value="EEC08883.1"/>
    <property type="molecule type" value="Genomic_DNA"/>
</dbReference>